<accession>A0AAC9IYW3</accession>
<dbReference type="EMBL" id="CP017962">
    <property type="protein sequence ID" value="APC47658.1"/>
    <property type="molecule type" value="Genomic_DNA"/>
</dbReference>
<evidence type="ECO:0000313" key="2">
    <source>
        <dbReference type="EMBL" id="APC47658.1"/>
    </source>
</evidence>
<gene>
    <name evidence="2" type="ORF">BME96_05525</name>
</gene>
<name>A0AAC9IYW3_VIRHA</name>
<sequence>MKKIIWVFIAISVSFMLTSCNSDAKKESSKQGEDPILIKGHAFGLDSIGTFYRYRKAENVGTFKTGPIIVEIEAAETVQGRITTEFRTSDDTIYNPMELVNVHIRFKLNKEVNDNISFNNEKHLHLKTNTGDMIKQPDQFMSSVLNISTLKNTQETGMDSHLRQFTFLLKKTTAKELKNATLLIDAPVNRSGDSLGKDLEIEIDFHKDNS</sequence>
<keyword evidence="1" id="KW-0732">Signal</keyword>
<dbReference type="RefSeq" id="WP_019375673.1">
    <property type="nucleotide sequence ID" value="NZ_CP017962.1"/>
</dbReference>
<protein>
    <recommendedName>
        <fullName evidence="4">Lipid/polyisoprenoid-binding YceI-like domain-containing protein</fullName>
    </recommendedName>
</protein>
<evidence type="ECO:0008006" key="4">
    <source>
        <dbReference type="Google" id="ProtNLM"/>
    </source>
</evidence>
<organism evidence="2 3">
    <name type="scientific">Virgibacillus halodenitrificans</name>
    <name type="common">Bacillus halodenitrificans</name>
    <dbReference type="NCBI Taxonomy" id="1482"/>
    <lineage>
        <taxon>Bacteria</taxon>
        <taxon>Bacillati</taxon>
        <taxon>Bacillota</taxon>
        <taxon>Bacilli</taxon>
        <taxon>Bacillales</taxon>
        <taxon>Bacillaceae</taxon>
        <taxon>Virgibacillus</taxon>
    </lineage>
</organism>
<dbReference type="KEGG" id="vhl:BME96_05525"/>
<evidence type="ECO:0000313" key="3">
    <source>
        <dbReference type="Proteomes" id="UP000182945"/>
    </source>
</evidence>
<dbReference type="AlphaFoldDB" id="A0AAC9IYW3"/>
<feature type="signal peptide" evidence="1">
    <location>
        <begin position="1"/>
        <end position="24"/>
    </location>
</feature>
<feature type="chain" id="PRO_5042009989" description="Lipid/polyisoprenoid-binding YceI-like domain-containing protein" evidence="1">
    <location>
        <begin position="25"/>
        <end position="210"/>
    </location>
</feature>
<dbReference type="PROSITE" id="PS51257">
    <property type="entry name" value="PROKAR_LIPOPROTEIN"/>
    <property type="match status" value="1"/>
</dbReference>
<dbReference type="GeneID" id="71513841"/>
<dbReference type="Proteomes" id="UP000182945">
    <property type="component" value="Chromosome"/>
</dbReference>
<reference evidence="2 3" key="1">
    <citation type="submission" date="2016-11" db="EMBL/GenBank/DDBJ databases">
        <title>Complete genome sequencing of Virgibacillus halodenitrificans PDB-F2.</title>
        <authorList>
            <person name="Sun Z."/>
            <person name="Zhou Y."/>
            <person name="Li H."/>
        </authorList>
    </citation>
    <scope>NUCLEOTIDE SEQUENCE [LARGE SCALE GENOMIC DNA]</scope>
    <source>
        <strain evidence="2 3">PDB-F2</strain>
    </source>
</reference>
<proteinExistence type="predicted"/>
<evidence type="ECO:0000256" key="1">
    <source>
        <dbReference type="SAM" id="SignalP"/>
    </source>
</evidence>